<accession>A0A7W5C3H0</accession>
<organism evidence="9 10">
    <name type="scientific">Paenibacillus endophyticus</name>
    <dbReference type="NCBI Taxonomy" id="1294268"/>
    <lineage>
        <taxon>Bacteria</taxon>
        <taxon>Bacillati</taxon>
        <taxon>Bacillota</taxon>
        <taxon>Bacilli</taxon>
        <taxon>Bacillales</taxon>
        <taxon>Paenibacillaceae</taxon>
        <taxon>Paenibacillus</taxon>
    </lineage>
</organism>
<dbReference type="Pfam" id="PF02518">
    <property type="entry name" value="HATPase_c"/>
    <property type="match status" value="1"/>
</dbReference>
<feature type="transmembrane region" description="Helical" evidence="7">
    <location>
        <begin position="310"/>
        <end position="329"/>
    </location>
</feature>
<dbReference type="Pfam" id="PF06580">
    <property type="entry name" value="His_kinase"/>
    <property type="match status" value="1"/>
</dbReference>
<dbReference type="AlphaFoldDB" id="A0A7W5C3H0"/>
<dbReference type="InterPro" id="IPR003594">
    <property type="entry name" value="HATPase_dom"/>
</dbReference>
<keyword evidence="10" id="KW-1185">Reference proteome</keyword>
<feature type="domain" description="HAMP" evidence="8">
    <location>
        <begin position="331"/>
        <end position="383"/>
    </location>
</feature>
<evidence type="ECO:0000313" key="10">
    <source>
        <dbReference type="Proteomes" id="UP000518605"/>
    </source>
</evidence>
<dbReference type="CDD" id="cd06225">
    <property type="entry name" value="HAMP"/>
    <property type="match status" value="1"/>
</dbReference>
<dbReference type="RefSeq" id="WP_183558168.1">
    <property type="nucleotide sequence ID" value="NZ_CBCSLB010000001.1"/>
</dbReference>
<evidence type="ECO:0000256" key="3">
    <source>
        <dbReference type="ARBA" id="ARBA00022553"/>
    </source>
</evidence>
<evidence type="ECO:0000256" key="1">
    <source>
        <dbReference type="ARBA" id="ARBA00004651"/>
    </source>
</evidence>
<proteinExistence type="predicted"/>
<keyword evidence="5 9" id="KW-0418">Kinase</keyword>
<dbReference type="Pfam" id="PF00672">
    <property type="entry name" value="HAMP"/>
    <property type="match status" value="1"/>
</dbReference>
<dbReference type="PANTHER" id="PTHR34220">
    <property type="entry name" value="SENSOR HISTIDINE KINASE YPDA"/>
    <property type="match status" value="1"/>
</dbReference>
<evidence type="ECO:0000259" key="8">
    <source>
        <dbReference type="PROSITE" id="PS50885"/>
    </source>
</evidence>
<evidence type="ECO:0000256" key="6">
    <source>
        <dbReference type="ARBA" id="ARBA00023136"/>
    </source>
</evidence>
<dbReference type="InterPro" id="IPR010559">
    <property type="entry name" value="Sig_transdc_His_kin_internal"/>
</dbReference>
<evidence type="ECO:0000313" key="9">
    <source>
        <dbReference type="EMBL" id="MBB3150396.1"/>
    </source>
</evidence>
<evidence type="ECO:0000256" key="4">
    <source>
        <dbReference type="ARBA" id="ARBA00022679"/>
    </source>
</evidence>
<dbReference type="EC" id="2.7.13.3" evidence="9"/>
<dbReference type="Proteomes" id="UP000518605">
    <property type="component" value="Unassembled WGS sequence"/>
</dbReference>
<dbReference type="SMART" id="SM00304">
    <property type="entry name" value="HAMP"/>
    <property type="match status" value="1"/>
</dbReference>
<reference evidence="9 10" key="1">
    <citation type="submission" date="2020-08" db="EMBL/GenBank/DDBJ databases">
        <title>Genomic Encyclopedia of Type Strains, Phase III (KMG-III): the genomes of soil and plant-associated and newly described type strains.</title>
        <authorList>
            <person name="Whitman W."/>
        </authorList>
    </citation>
    <scope>NUCLEOTIDE SEQUENCE [LARGE SCALE GENOMIC DNA]</scope>
    <source>
        <strain evidence="9 10">CECT 8234</strain>
    </source>
</reference>
<dbReference type="Gene3D" id="1.10.8.500">
    <property type="entry name" value="HAMP domain in histidine kinase"/>
    <property type="match status" value="1"/>
</dbReference>
<dbReference type="InterPro" id="IPR050640">
    <property type="entry name" value="Bact_2-comp_sensor_kinase"/>
</dbReference>
<name>A0A7W5C3H0_9BACL</name>
<dbReference type="PANTHER" id="PTHR34220:SF7">
    <property type="entry name" value="SENSOR HISTIDINE KINASE YPDA"/>
    <property type="match status" value="1"/>
</dbReference>
<dbReference type="Gene3D" id="3.30.565.10">
    <property type="entry name" value="Histidine kinase-like ATPase, C-terminal domain"/>
    <property type="match status" value="1"/>
</dbReference>
<keyword evidence="4 9" id="KW-0808">Transferase</keyword>
<feature type="transmembrane region" description="Helical" evidence="7">
    <location>
        <begin position="17"/>
        <end position="37"/>
    </location>
</feature>
<keyword evidence="7" id="KW-0812">Transmembrane</keyword>
<evidence type="ECO:0000256" key="2">
    <source>
        <dbReference type="ARBA" id="ARBA00022475"/>
    </source>
</evidence>
<comment type="caution">
    <text evidence="9">The sequence shown here is derived from an EMBL/GenBank/DDBJ whole genome shotgun (WGS) entry which is preliminary data.</text>
</comment>
<dbReference type="PROSITE" id="PS50885">
    <property type="entry name" value="HAMP"/>
    <property type="match status" value="1"/>
</dbReference>
<evidence type="ECO:0000256" key="7">
    <source>
        <dbReference type="SAM" id="Phobius"/>
    </source>
</evidence>
<dbReference type="EMBL" id="JACHXW010000001">
    <property type="protein sequence ID" value="MBB3150396.1"/>
    <property type="molecule type" value="Genomic_DNA"/>
</dbReference>
<keyword evidence="3" id="KW-0597">Phosphoprotein</keyword>
<dbReference type="SUPFAM" id="SSF158472">
    <property type="entry name" value="HAMP domain-like"/>
    <property type="match status" value="1"/>
</dbReference>
<evidence type="ECO:0000256" key="5">
    <source>
        <dbReference type="ARBA" id="ARBA00022777"/>
    </source>
</evidence>
<keyword evidence="2" id="KW-1003">Cell membrane</keyword>
<protein>
    <submittedName>
        <fullName evidence="9">Two-component system sensor histidine kinase YesM</fullName>
        <ecNumber evidence="9">2.7.13.3</ecNumber>
    </submittedName>
</protein>
<sequence length="598" mass="67658">MKGFSKYIGGISIKNKIFIANILIIVVFISTQSYFANTISQKAIIKKEINNSSRELVLIKNNLQTLVSTIEDYSKILASDYRLQNVLYNDLLLNNEFYASKPVEGLNNLSMKKTLSETISNIVEPNTKIKAVSILTSNHQWVDVGFADNAYASRIFGDSYGADDQSYLPIWTGLITFRFLSEGEDSVFAVSKTVIHKDTGKKIGTIFLYVKETTIASIYEEGKHKGGEFYIVDSAGRIISSQNKAMLYRDFKEAVSISIPENGKDTTYTQGSGSDEMLIFTHRFEPLKWTIVSAIPMDNISSDRKEINQLILGIGAACLLLALIVSFLLSRSITRPIFQLAKTMREIRTGKMQVRSSYQSKDEIGYLSEGFNSLMDRIEALMAENVEKQRTKAEIEFKLLQSQVKPHFLYNTVETIISLIKLDLGKQAIQAAQYMANFYKISLSNGNDIISIGEEMRLTESYLEIQQLRYVEYMEYTMEIDDEIITYSIPKLTLQPIVENAIYHGLKLKKEKGIIRITGRRRGNNVEIEIYDNGAGMHQNQTKGINAGSSVFDETGGFGIRSVSNRIRMLYGERYGLQVESEYGVYTKIIIVLPLRHH</sequence>
<dbReference type="SMART" id="SM00387">
    <property type="entry name" value="HATPase_c"/>
    <property type="match status" value="1"/>
</dbReference>
<dbReference type="GO" id="GO:0000155">
    <property type="term" value="F:phosphorelay sensor kinase activity"/>
    <property type="evidence" value="ECO:0007669"/>
    <property type="project" value="InterPro"/>
</dbReference>
<dbReference type="InterPro" id="IPR003660">
    <property type="entry name" value="HAMP_dom"/>
</dbReference>
<gene>
    <name evidence="9" type="ORF">FHS16_000428</name>
</gene>
<dbReference type="InterPro" id="IPR036890">
    <property type="entry name" value="HATPase_C_sf"/>
</dbReference>
<dbReference type="SUPFAM" id="SSF55874">
    <property type="entry name" value="ATPase domain of HSP90 chaperone/DNA topoisomerase II/histidine kinase"/>
    <property type="match status" value="1"/>
</dbReference>
<dbReference type="GO" id="GO:0005886">
    <property type="term" value="C:plasma membrane"/>
    <property type="evidence" value="ECO:0007669"/>
    <property type="project" value="UniProtKB-SubCell"/>
</dbReference>
<comment type="subcellular location">
    <subcellularLocation>
        <location evidence="1">Cell membrane</location>
        <topology evidence="1">Multi-pass membrane protein</topology>
    </subcellularLocation>
</comment>
<keyword evidence="7" id="KW-1133">Transmembrane helix</keyword>
<keyword evidence="6 7" id="KW-0472">Membrane</keyword>
<dbReference type="Gene3D" id="3.30.450.20">
    <property type="entry name" value="PAS domain"/>
    <property type="match status" value="1"/>
</dbReference>